<dbReference type="InterPro" id="IPR050742">
    <property type="entry name" value="Helicase_Restrict-Modif_Enz"/>
</dbReference>
<dbReference type="GO" id="GO:0005524">
    <property type="term" value="F:ATP binding"/>
    <property type="evidence" value="ECO:0007669"/>
    <property type="project" value="InterPro"/>
</dbReference>
<proteinExistence type="predicted"/>
<evidence type="ECO:0000259" key="1">
    <source>
        <dbReference type="PROSITE" id="PS51192"/>
    </source>
</evidence>
<evidence type="ECO:0000313" key="3">
    <source>
        <dbReference type="Proteomes" id="UP000886667"/>
    </source>
</evidence>
<keyword evidence="2" id="KW-0547">Nucleotide-binding</keyword>
<dbReference type="SUPFAM" id="SSF52540">
    <property type="entry name" value="P-loop containing nucleoside triphosphate hydrolases"/>
    <property type="match status" value="1"/>
</dbReference>
<dbReference type="GO" id="GO:0016787">
    <property type="term" value="F:hydrolase activity"/>
    <property type="evidence" value="ECO:0007669"/>
    <property type="project" value="InterPro"/>
</dbReference>
<dbReference type="InterPro" id="IPR027417">
    <property type="entry name" value="P-loop_NTPase"/>
</dbReference>
<evidence type="ECO:0000313" key="2">
    <source>
        <dbReference type="EMBL" id="MCG7944992.1"/>
    </source>
</evidence>
<dbReference type="GO" id="GO:0003677">
    <property type="term" value="F:DNA binding"/>
    <property type="evidence" value="ECO:0007669"/>
    <property type="project" value="InterPro"/>
</dbReference>
<sequence length="469" mass="52988">MKLRWYQEQIVNAQRNFMSSSNQRGQIIAPTGSGKTVCFTNLIVDVLSIKEKASILIVHPRIALSEDQQSRLKKDLRGINIQMPKFTSFHSGAVEETAEFSKNKSTTNRKELETIIDKSKISHVTFTSYHSFEKIADMDFDVIICDESHNLTQKKFSSSLPKIKSKVLFYTATQVIRDTKDSETLDLTASMDNPELFGDVEAQVMAKDLIKDGYVLAPRLRLEEIQTETSVDGDTLVVNPVQTIAYVFKDQIEQINNKLTHKMLVAMPNTKQFEMISAGLKEIRDISGVDLDIYTITAEDSILNGGKHFNTRKEALDDFSKNINPAIIVHCDTLAEGIDVDGLSGVFIFRTLQKHKFIQTIGRSARPYIKDLNKEGEVKNMENRIKPNALVTIPVINGMLATNTNVQEIVEAFAGFGDLTSHIDEEFKSVLTKETLWEEDKKTFIADVYSVKTREVALNIFNFINEEDE</sequence>
<dbReference type="PANTHER" id="PTHR47396:SF1">
    <property type="entry name" value="ATP-DEPENDENT HELICASE IRC3-RELATED"/>
    <property type="match status" value="1"/>
</dbReference>
<dbReference type="SMART" id="SM00487">
    <property type="entry name" value="DEXDc"/>
    <property type="match status" value="1"/>
</dbReference>
<dbReference type="InterPro" id="IPR006935">
    <property type="entry name" value="Helicase/UvrB_N"/>
</dbReference>
<dbReference type="GO" id="GO:0005829">
    <property type="term" value="C:cytosol"/>
    <property type="evidence" value="ECO:0007669"/>
    <property type="project" value="TreeGrafter"/>
</dbReference>
<dbReference type="AlphaFoldDB" id="A0A9E4N2T1"/>
<protein>
    <submittedName>
        <fullName evidence="2">DEAD/DEAH box helicase family protein</fullName>
    </submittedName>
</protein>
<dbReference type="PROSITE" id="PS51192">
    <property type="entry name" value="HELICASE_ATP_BIND_1"/>
    <property type="match status" value="1"/>
</dbReference>
<keyword evidence="2" id="KW-0378">Hydrolase</keyword>
<dbReference type="PANTHER" id="PTHR47396">
    <property type="entry name" value="TYPE I RESTRICTION ENZYME ECOKI R PROTEIN"/>
    <property type="match status" value="1"/>
</dbReference>
<dbReference type="SMART" id="SM00490">
    <property type="entry name" value="HELICc"/>
    <property type="match status" value="1"/>
</dbReference>
<name>A0A9E4N2T1_9GAMM</name>
<dbReference type="InterPro" id="IPR001650">
    <property type="entry name" value="Helicase_C-like"/>
</dbReference>
<accession>A0A9E4N2T1</accession>
<reference evidence="2" key="1">
    <citation type="journal article" date="2021" name="Proc. Natl. Acad. Sci. U.S.A.">
        <title>Global biogeography of chemosynthetic symbionts reveals both localized and globally distributed symbiont groups. .</title>
        <authorList>
            <person name="Osvatic J.T."/>
            <person name="Wilkins L.G.E."/>
            <person name="Leibrecht L."/>
            <person name="Leray M."/>
            <person name="Zauner S."/>
            <person name="Polzin J."/>
            <person name="Camacho Y."/>
            <person name="Gros O."/>
            <person name="van Gils J.A."/>
            <person name="Eisen J.A."/>
            <person name="Petersen J.M."/>
            <person name="Yuen B."/>
        </authorList>
    </citation>
    <scope>NUCLEOTIDE SEQUENCE</scope>
    <source>
        <strain evidence="2">MAGclacostrist064TRANS</strain>
    </source>
</reference>
<keyword evidence="2" id="KW-0347">Helicase</keyword>
<organism evidence="2 3">
    <name type="scientific">Candidatus Thiodiazotropha taylori</name>
    <dbReference type="NCBI Taxonomy" id="2792791"/>
    <lineage>
        <taxon>Bacteria</taxon>
        <taxon>Pseudomonadati</taxon>
        <taxon>Pseudomonadota</taxon>
        <taxon>Gammaproteobacteria</taxon>
        <taxon>Chromatiales</taxon>
        <taxon>Sedimenticolaceae</taxon>
        <taxon>Candidatus Thiodiazotropha</taxon>
    </lineage>
</organism>
<dbReference type="InterPro" id="IPR014001">
    <property type="entry name" value="Helicase_ATP-bd"/>
</dbReference>
<dbReference type="GO" id="GO:0004386">
    <property type="term" value="F:helicase activity"/>
    <property type="evidence" value="ECO:0007669"/>
    <property type="project" value="UniProtKB-KW"/>
</dbReference>
<comment type="caution">
    <text evidence="2">The sequence shown here is derived from an EMBL/GenBank/DDBJ whole genome shotgun (WGS) entry which is preliminary data.</text>
</comment>
<dbReference type="Proteomes" id="UP000886667">
    <property type="component" value="Unassembled WGS sequence"/>
</dbReference>
<dbReference type="Pfam" id="PF00271">
    <property type="entry name" value="Helicase_C"/>
    <property type="match status" value="1"/>
</dbReference>
<dbReference type="Gene3D" id="3.40.50.300">
    <property type="entry name" value="P-loop containing nucleotide triphosphate hydrolases"/>
    <property type="match status" value="2"/>
</dbReference>
<dbReference type="Pfam" id="PF04851">
    <property type="entry name" value="ResIII"/>
    <property type="match status" value="1"/>
</dbReference>
<gene>
    <name evidence="2" type="ORF">JAZ07_01445</name>
</gene>
<feature type="domain" description="Helicase ATP-binding" evidence="1">
    <location>
        <begin position="16"/>
        <end position="192"/>
    </location>
</feature>
<keyword evidence="2" id="KW-0067">ATP-binding</keyword>
<dbReference type="EMBL" id="JAEPCM010000016">
    <property type="protein sequence ID" value="MCG7944992.1"/>
    <property type="molecule type" value="Genomic_DNA"/>
</dbReference>